<feature type="region of interest" description="Disordered" evidence="1">
    <location>
        <begin position="1"/>
        <end position="52"/>
    </location>
</feature>
<feature type="region of interest" description="Disordered" evidence="1">
    <location>
        <begin position="81"/>
        <end position="134"/>
    </location>
</feature>
<reference evidence="2" key="1">
    <citation type="submission" date="2022-08" db="EMBL/GenBank/DDBJ databases">
        <title>Genome sequencing of akame (Lates japonicus).</title>
        <authorList>
            <person name="Hashiguchi Y."/>
            <person name="Takahashi H."/>
        </authorList>
    </citation>
    <scope>NUCLEOTIDE SEQUENCE</scope>
    <source>
        <strain evidence="2">Kochi</strain>
    </source>
</reference>
<feature type="compositionally biased region" description="Polar residues" evidence="1">
    <location>
        <begin position="345"/>
        <end position="355"/>
    </location>
</feature>
<feature type="compositionally biased region" description="Low complexity" evidence="1">
    <location>
        <begin position="203"/>
        <end position="214"/>
    </location>
</feature>
<evidence type="ECO:0000256" key="1">
    <source>
        <dbReference type="SAM" id="MobiDB-lite"/>
    </source>
</evidence>
<feature type="compositionally biased region" description="Polar residues" evidence="1">
    <location>
        <begin position="114"/>
        <end position="124"/>
    </location>
</feature>
<proteinExistence type="predicted"/>
<feature type="region of interest" description="Disordered" evidence="1">
    <location>
        <begin position="339"/>
        <end position="366"/>
    </location>
</feature>
<gene>
    <name evidence="2" type="ORF">AKAME5_000546800</name>
</gene>
<keyword evidence="3" id="KW-1185">Reference proteome</keyword>
<feature type="region of interest" description="Disordered" evidence="1">
    <location>
        <begin position="253"/>
        <end position="297"/>
    </location>
</feature>
<sequence length="408" mass="43401">MLQVPEGVQNTGAEVSELQLMAENQTNPEMTTEQGNSNNSLPHTVSASLDSSQNAEVDLSCSGLTELDLGADEVFIVSSAPSSSRLPLSSHTKRERFLRHSDTGPSPAGDWPSPDSTASPTGARSTKDGSSGCARPRAWSVRTFQDFLPPLPQLHKKWCSWNSTSPFTKLVDSAPSSLTADCRGGDSRKVFSDVHLEARADNSTISDSSISNASYPLTQPAQRQRRLNSTSNLRRSRFTGPCFGLLSGTAEPVKASGVPQSQGSSSEPSSGSSSSTQCQIESGQPGKRRDFPGEGDHVSVPVFAISEEEDRQPLVSAEHLDQSSASAVLNGLVRGTYEGKRPAVGSTSHSPQNQRARPEWRPWGSQVSGGVGPLLSNTPTTMTESNTVSDSQLRLGQSTVLCSVTNQM</sequence>
<accession>A0AAD3R227</accession>
<feature type="compositionally biased region" description="Low complexity" evidence="1">
    <location>
        <begin position="256"/>
        <end position="283"/>
    </location>
</feature>
<comment type="caution">
    <text evidence="2">The sequence shown here is derived from an EMBL/GenBank/DDBJ whole genome shotgun (WGS) entry which is preliminary data.</text>
</comment>
<dbReference type="Proteomes" id="UP001279410">
    <property type="component" value="Unassembled WGS sequence"/>
</dbReference>
<evidence type="ECO:0000313" key="3">
    <source>
        <dbReference type="Proteomes" id="UP001279410"/>
    </source>
</evidence>
<dbReference type="AlphaFoldDB" id="A0AAD3R227"/>
<feature type="compositionally biased region" description="Basic and acidic residues" evidence="1">
    <location>
        <begin position="287"/>
        <end position="297"/>
    </location>
</feature>
<organism evidence="2 3">
    <name type="scientific">Lates japonicus</name>
    <name type="common">Japanese lates</name>
    <dbReference type="NCBI Taxonomy" id="270547"/>
    <lineage>
        <taxon>Eukaryota</taxon>
        <taxon>Metazoa</taxon>
        <taxon>Chordata</taxon>
        <taxon>Craniata</taxon>
        <taxon>Vertebrata</taxon>
        <taxon>Euteleostomi</taxon>
        <taxon>Actinopterygii</taxon>
        <taxon>Neopterygii</taxon>
        <taxon>Teleostei</taxon>
        <taxon>Neoteleostei</taxon>
        <taxon>Acanthomorphata</taxon>
        <taxon>Carangaria</taxon>
        <taxon>Carangaria incertae sedis</taxon>
        <taxon>Centropomidae</taxon>
        <taxon>Lates</taxon>
    </lineage>
</organism>
<name>A0AAD3R227_LATJO</name>
<feature type="region of interest" description="Disordered" evidence="1">
    <location>
        <begin position="203"/>
        <end position="235"/>
    </location>
</feature>
<feature type="compositionally biased region" description="Low complexity" evidence="1">
    <location>
        <begin position="81"/>
        <end position="90"/>
    </location>
</feature>
<protein>
    <submittedName>
        <fullName evidence="2">Uncharacterized protein</fullName>
    </submittedName>
</protein>
<feature type="compositionally biased region" description="Polar residues" evidence="1">
    <location>
        <begin position="22"/>
        <end position="52"/>
    </location>
</feature>
<evidence type="ECO:0000313" key="2">
    <source>
        <dbReference type="EMBL" id="GLD52593.1"/>
    </source>
</evidence>
<dbReference type="EMBL" id="BRZM01000014">
    <property type="protein sequence ID" value="GLD52593.1"/>
    <property type="molecule type" value="Genomic_DNA"/>
</dbReference>